<keyword evidence="3" id="KW-1185">Reference proteome</keyword>
<sequence length="48" mass="5365">MNPSGSDGAIGDKQKSKKAKKQKKSLKQRASGYKYHRPMAGKEDCLHF</sequence>
<gene>
    <name evidence="2" type="ORF">L9G74_11255</name>
</gene>
<protein>
    <submittedName>
        <fullName evidence="2">Uncharacterized protein</fullName>
    </submittedName>
</protein>
<evidence type="ECO:0000313" key="2">
    <source>
        <dbReference type="EMBL" id="MCS4557021.1"/>
    </source>
</evidence>
<feature type="region of interest" description="Disordered" evidence="1">
    <location>
        <begin position="1"/>
        <end position="48"/>
    </location>
</feature>
<accession>A0ABT2FL17</accession>
<feature type="compositionally biased region" description="Basic residues" evidence="1">
    <location>
        <begin position="15"/>
        <end position="27"/>
    </location>
</feature>
<name>A0ABT2FL17_9GAMM</name>
<evidence type="ECO:0000256" key="1">
    <source>
        <dbReference type="SAM" id="MobiDB-lite"/>
    </source>
</evidence>
<dbReference type="EMBL" id="JAKOGG010000006">
    <property type="protein sequence ID" value="MCS4557021.1"/>
    <property type="molecule type" value="Genomic_DNA"/>
</dbReference>
<dbReference type="Proteomes" id="UP001201549">
    <property type="component" value="Unassembled WGS sequence"/>
</dbReference>
<reference evidence="3" key="1">
    <citation type="submission" date="2023-07" db="EMBL/GenBank/DDBJ databases">
        <title>Shewanella mangrovi sp. nov., an acetaldehyde- degrading bacterium isolated from mangrove sediment.</title>
        <authorList>
            <person name="Liu Y."/>
        </authorList>
    </citation>
    <scope>NUCLEOTIDE SEQUENCE [LARGE SCALE GENOMIC DNA]</scope>
    <source>
        <strain evidence="3">C32</strain>
    </source>
</reference>
<evidence type="ECO:0000313" key="3">
    <source>
        <dbReference type="Proteomes" id="UP001201549"/>
    </source>
</evidence>
<comment type="caution">
    <text evidence="2">The sequence shown here is derived from an EMBL/GenBank/DDBJ whole genome shotgun (WGS) entry which is preliminary data.</text>
</comment>
<proteinExistence type="predicted"/>
<dbReference type="RefSeq" id="WP_238896450.1">
    <property type="nucleotide sequence ID" value="NZ_JAKOGG010000006.1"/>
</dbReference>
<organism evidence="2 3">
    <name type="scientific">Shewanella electrica</name>
    <dbReference type="NCBI Taxonomy" id="515560"/>
    <lineage>
        <taxon>Bacteria</taxon>
        <taxon>Pseudomonadati</taxon>
        <taxon>Pseudomonadota</taxon>
        <taxon>Gammaproteobacteria</taxon>
        <taxon>Alteromonadales</taxon>
        <taxon>Shewanellaceae</taxon>
        <taxon>Shewanella</taxon>
    </lineage>
</organism>